<dbReference type="InterPro" id="IPR040495">
    <property type="entry name" value="HU-CCDC81_bac_1"/>
</dbReference>
<dbReference type="Pfam" id="PF18174">
    <property type="entry name" value="HU-CCDC81_bac_1"/>
    <property type="match status" value="1"/>
</dbReference>
<evidence type="ECO:0000256" key="2">
    <source>
        <dbReference type="SAM" id="Phobius"/>
    </source>
</evidence>
<proteinExistence type="predicted"/>
<dbReference type="GO" id="GO:0042834">
    <property type="term" value="F:peptidoglycan binding"/>
    <property type="evidence" value="ECO:0007669"/>
    <property type="project" value="InterPro"/>
</dbReference>
<keyword evidence="2" id="KW-1133">Transmembrane helix</keyword>
<dbReference type="InterPro" id="IPR036680">
    <property type="entry name" value="SPOR-like_sf"/>
</dbReference>
<evidence type="ECO:0000313" key="4">
    <source>
        <dbReference type="EMBL" id="SMC51292.1"/>
    </source>
</evidence>
<dbReference type="STRING" id="475255.SAMN04488101_1019"/>
<keyword evidence="5" id="KW-1185">Reference proteome</keyword>
<accession>A0A1W1ZST8</accession>
<dbReference type="PROSITE" id="PS51724">
    <property type="entry name" value="SPOR"/>
    <property type="match status" value="1"/>
</dbReference>
<reference evidence="4 5" key="1">
    <citation type="submission" date="2017-04" db="EMBL/GenBank/DDBJ databases">
        <authorList>
            <person name="Afonso C.L."/>
            <person name="Miller P.J."/>
            <person name="Scott M.A."/>
            <person name="Spackman E."/>
            <person name="Goraichik I."/>
            <person name="Dimitrov K.M."/>
            <person name="Suarez D.L."/>
            <person name="Swayne D.E."/>
        </authorList>
    </citation>
    <scope>NUCLEOTIDE SEQUENCE [LARGE SCALE GENOMIC DNA]</scope>
    <source>
        <strain evidence="4 5">DSM 19625</strain>
    </source>
</reference>
<dbReference type="Pfam" id="PF18175">
    <property type="entry name" value="HU-CCDC81_bac_2"/>
    <property type="match status" value="1"/>
</dbReference>
<gene>
    <name evidence="4" type="ORF">SAMN04488101_1019</name>
</gene>
<dbReference type="Proteomes" id="UP000192678">
    <property type="component" value="Unassembled WGS sequence"/>
</dbReference>
<feature type="compositionally biased region" description="Acidic residues" evidence="1">
    <location>
        <begin position="191"/>
        <end position="202"/>
    </location>
</feature>
<dbReference type="InterPro" id="IPR007730">
    <property type="entry name" value="SPOR-like_dom"/>
</dbReference>
<keyword evidence="2" id="KW-0472">Membrane</keyword>
<feature type="transmembrane region" description="Helical" evidence="2">
    <location>
        <begin position="293"/>
        <end position="314"/>
    </location>
</feature>
<dbReference type="EMBL" id="FWYB01000001">
    <property type="protein sequence ID" value="SMC51292.1"/>
    <property type="molecule type" value="Genomic_DNA"/>
</dbReference>
<dbReference type="AlphaFoldDB" id="A0A1W1ZST8"/>
<dbReference type="OrthoDB" id="653949at2"/>
<dbReference type="InterPro" id="IPR041268">
    <property type="entry name" value="HU-CCDC81_bac_2"/>
</dbReference>
<keyword evidence="2" id="KW-0812">Transmembrane</keyword>
<evidence type="ECO:0000313" key="5">
    <source>
        <dbReference type="Proteomes" id="UP000192678"/>
    </source>
</evidence>
<dbReference type="RefSeq" id="WP_144009329.1">
    <property type="nucleotide sequence ID" value="NZ_FWYB01000001.1"/>
</dbReference>
<feature type="domain" description="SPOR" evidence="3">
    <location>
        <begin position="393"/>
        <end position="469"/>
    </location>
</feature>
<protein>
    <submittedName>
        <fullName evidence="4">Sporulation related domain-containing protein</fullName>
    </submittedName>
</protein>
<feature type="region of interest" description="Disordered" evidence="1">
    <location>
        <begin position="182"/>
        <end position="202"/>
    </location>
</feature>
<dbReference type="Gene3D" id="3.30.70.1070">
    <property type="entry name" value="Sporulation related repeat"/>
    <property type="match status" value="1"/>
</dbReference>
<evidence type="ECO:0000259" key="3">
    <source>
        <dbReference type="PROSITE" id="PS51724"/>
    </source>
</evidence>
<name>A0A1W1ZST8_9SPHI</name>
<organism evidence="4 5">
    <name type="scientific">Pedobacter nyackensis</name>
    <dbReference type="NCBI Taxonomy" id="475255"/>
    <lineage>
        <taxon>Bacteria</taxon>
        <taxon>Pseudomonadati</taxon>
        <taxon>Bacteroidota</taxon>
        <taxon>Sphingobacteriia</taxon>
        <taxon>Sphingobacteriales</taxon>
        <taxon>Sphingobacteriaceae</taxon>
        <taxon>Pedobacter</taxon>
    </lineage>
</organism>
<feature type="region of interest" description="Disordered" evidence="1">
    <location>
        <begin position="207"/>
        <end position="226"/>
    </location>
</feature>
<sequence>MDILSYLTTLIKTHKEVGIPGLGTIYKMKSPGRYDIDTHSFLPPSYSLSFTSDLREQSLLTDLISKKKNISTDAATYFVEQFSQNILDELSGHQESDFGELGTFSTASGSLAFIPKQDSSFGFDFYGLPTLNAELKSEDAEVLNEEPLQTEESIEEELPVEEEQFFQEELPHVTAEQLELENNNADLGDGTSEETTEAVDEQAAEEIHHLDSTEVPTTKEDEDNNDEQPVFEEIAEVVSVPEVPTSPLAPVIETPEPLNDVYETVNIFNKTPSEQPPHLTLDYTEAEKSGMPAYMKVIIGLAAIIMLAGVIYMAKPELFDSILKKESVQPVEMPDTTATSQNDEQIKIDSITQADSIRRSNEKAILAADSAKDSIKTIKPIEKPIEVTAEKTKDATVSYEIIAASLLNQKEANNFLADMKKKGIPAKIANMPGKRVKISIGSFADEETAKKELEILKKTTKIPGIYIYSVRHTNNPK</sequence>
<dbReference type="Pfam" id="PF05036">
    <property type="entry name" value="SPOR"/>
    <property type="match status" value="1"/>
</dbReference>
<dbReference type="SUPFAM" id="SSF110997">
    <property type="entry name" value="Sporulation related repeat"/>
    <property type="match status" value="1"/>
</dbReference>
<evidence type="ECO:0000256" key="1">
    <source>
        <dbReference type="SAM" id="MobiDB-lite"/>
    </source>
</evidence>